<evidence type="ECO:0000259" key="18">
    <source>
        <dbReference type="PROSITE" id="PS50857"/>
    </source>
</evidence>
<dbReference type="Pfam" id="PF02790">
    <property type="entry name" value="COX2_TM"/>
    <property type="match status" value="1"/>
</dbReference>
<organism evidence="20">
    <name type="scientific">Proales similis</name>
    <dbReference type="NCBI Taxonomy" id="360698"/>
    <lineage>
        <taxon>Eukaryota</taxon>
        <taxon>Metazoa</taxon>
        <taxon>Spiralia</taxon>
        <taxon>Gnathifera</taxon>
        <taxon>Rotifera</taxon>
        <taxon>Eurotatoria</taxon>
        <taxon>Monogononta</taxon>
        <taxon>Pseudotrocha</taxon>
        <taxon>Ploima</taxon>
        <taxon>Proalidae</taxon>
        <taxon>Proales</taxon>
    </lineage>
</organism>
<feature type="domain" description="Cytochrome oxidase subunit II copper A binding" evidence="18">
    <location>
        <begin position="92"/>
        <end position="225"/>
    </location>
</feature>
<keyword evidence="10" id="KW-1278">Translocase</keyword>
<geneLocation type="mitochondrion" evidence="20"/>
<keyword evidence="14 16" id="KW-0472">Membrane</keyword>
<evidence type="ECO:0000256" key="14">
    <source>
        <dbReference type="ARBA" id="ARBA00023136"/>
    </source>
</evidence>
<evidence type="ECO:0000256" key="9">
    <source>
        <dbReference type="ARBA" id="ARBA00022842"/>
    </source>
</evidence>
<name>A0A7D4WXZ2_9BILA</name>
<protein>
    <recommendedName>
        <fullName evidence="3 16">Cytochrome c oxidase subunit 2</fullName>
    </recommendedName>
</protein>
<dbReference type="SUPFAM" id="SSF81464">
    <property type="entry name" value="Cytochrome c oxidase subunit II-like, transmembrane region"/>
    <property type="match status" value="1"/>
</dbReference>
<proteinExistence type="inferred from homology"/>
<dbReference type="InterPro" id="IPR008972">
    <property type="entry name" value="Cupredoxin"/>
</dbReference>
<dbReference type="InterPro" id="IPR034210">
    <property type="entry name" value="CcO_II_C"/>
</dbReference>
<gene>
    <name evidence="20" type="primary">COX2</name>
</gene>
<dbReference type="PANTHER" id="PTHR22888">
    <property type="entry name" value="CYTOCHROME C OXIDASE, SUBUNIT II"/>
    <property type="match status" value="1"/>
</dbReference>
<keyword evidence="7 16" id="KW-0479">Metal-binding</keyword>
<dbReference type="InterPro" id="IPR014222">
    <property type="entry name" value="Cyt_c_oxidase_su2"/>
</dbReference>
<dbReference type="PROSITE" id="PS50999">
    <property type="entry name" value="COX2_TM"/>
    <property type="match status" value="1"/>
</dbReference>
<keyword evidence="5 16" id="KW-0679">Respiratory chain</keyword>
<feature type="domain" description="Cytochrome oxidase subunit II transmembrane region profile" evidence="19">
    <location>
        <begin position="1"/>
        <end position="91"/>
    </location>
</feature>
<evidence type="ECO:0000256" key="13">
    <source>
        <dbReference type="ARBA" id="ARBA00023008"/>
    </source>
</evidence>
<keyword evidence="16 20" id="KW-0496">Mitochondrion</keyword>
<feature type="transmembrane region" description="Helical" evidence="17">
    <location>
        <begin position="26"/>
        <end position="47"/>
    </location>
</feature>
<dbReference type="Gene3D" id="2.60.40.420">
    <property type="entry name" value="Cupredoxins - blue copper proteins"/>
    <property type="match status" value="1"/>
</dbReference>
<comment type="subcellular location">
    <subcellularLocation>
        <location evidence="1 16">Mitochondrion inner membrane</location>
        <topology evidence="1 16">Multi-pass membrane protein</topology>
    </subcellularLocation>
</comment>
<evidence type="ECO:0000256" key="15">
    <source>
        <dbReference type="ARBA" id="ARBA00049512"/>
    </source>
</evidence>
<keyword evidence="11 16" id="KW-0249">Electron transport</keyword>
<evidence type="ECO:0000256" key="2">
    <source>
        <dbReference type="ARBA" id="ARBA00007866"/>
    </source>
</evidence>
<comment type="catalytic activity">
    <reaction evidence="15">
        <text>4 Fe(II)-[cytochrome c] + O2 + 8 H(+)(in) = 4 Fe(III)-[cytochrome c] + 2 H2O + 4 H(+)(out)</text>
        <dbReference type="Rhea" id="RHEA:11436"/>
        <dbReference type="Rhea" id="RHEA-COMP:10350"/>
        <dbReference type="Rhea" id="RHEA-COMP:14399"/>
        <dbReference type="ChEBI" id="CHEBI:15377"/>
        <dbReference type="ChEBI" id="CHEBI:15378"/>
        <dbReference type="ChEBI" id="CHEBI:15379"/>
        <dbReference type="ChEBI" id="CHEBI:29033"/>
        <dbReference type="ChEBI" id="CHEBI:29034"/>
        <dbReference type="EC" id="7.1.1.9"/>
    </reaction>
    <physiologicalReaction direction="left-to-right" evidence="15">
        <dbReference type="Rhea" id="RHEA:11437"/>
    </physiologicalReaction>
</comment>
<dbReference type="NCBIfam" id="TIGR02866">
    <property type="entry name" value="CoxB"/>
    <property type="match status" value="1"/>
</dbReference>
<evidence type="ECO:0000313" key="20">
    <source>
        <dbReference type="EMBL" id="QKV49091.1"/>
    </source>
</evidence>
<evidence type="ECO:0000256" key="12">
    <source>
        <dbReference type="ARBA" id="ARBA00022989"/>
    </source>
</evidence>
<dbReference type="Gene3D" id="1.10.287.90">
    <property type="match status" value="1"/>
</dbReference>
<reference evidence="20" key="1">
    <citation type="journal article" date="2020" name="Mitochondrial DNA Part B Resour">
        <title>Complete mitochondrial genome of the marine monogonont rotifer Proales similis (Rotifera, Proalidae).</title>
        <authorList>
            <person name="Choi B.-S."/>
            <person name="Lee Y.H."/>
            <person name="Lee J.-S."/>
            <person name="Yamade T."/>
            <person name="Hagiwara A."/>
            <person name="Lee J.-S."/>
        </authorList>
    </citation>
    <scope>NUCLEOTIDE SEQUENCE</scope>
</reference>
<dbReference type="CDD" id="cd13912">
    <property type="entry name" value="CcO_II_C"/>
    <property type="match status" value="1"/>
</dbReference>
<feature type="transmembrane region" description="Helical" evidence="17">
    <location>
        <begin position="67"/>
        <end position="86"/>
    </location>
</feature>
<dbReference type="GO" id="GO:0004129">
    <property type="term" value="F:cytochrome-c oxidase activity"/>
    <property type="evidence" value="ECO:0007669"/>
    <property type="project" value="UniProtKB-EC"/>
</dbReference>
<evidence type="ECO:0000256" key="5">
    <source>
        <dbReference type="ARBA" id="ARBA00022660"/>
    </source>
</evidence>
<dbReference type="PRINTS" id="PR01166">
    <property type="entry name" value="CYCOXIDASEII"/>
</dbReference>
<keyword evidence="4 16" id="KW-0813">Transport</keyword>
<keyword evidence="8 16" id="KW-0999">Mitochondrion inner membrane</keyword>
<evidence type="ECO:0000256" key="10">
    <source>
        <dbReference type="ARBA" id="ARBA00022967"/>
    </source>
</evidence>
<dbReference type="GO" id="GO:0005507">
    <property type="term" value="F:copper ion binding"/>
    <property type="evidence" value="ECO:0007669"/>
    <property type="project" value="InterPro"/>
</dbReference>
<keyword evidence="12 17" id="KW-1133">Transmembrane helix</keyword>
<dbReference type="PROSITE" id="PS00078">
    <property type="entry name" value="COX2"/>
    <property type="match status" value="1"/>
</dbReference>
<evidence type="ECO:0000256" key="17">
    <source>
        <dbReference type="SAM" id="Phobius"/>
    </source>
</evidence>
<evidence type="ECO:0000256" key="11">
    <source>
        <dbReference type="ARBA" id="ARBA00022982"/>
    </source>
</evidence>
<dbReference type="GO" id="GO:0005743">
    <property type="term" value="C:mitochondrial inner membrane"/>
    <property type="evidence" value="ECO:0007669"/>
    <property type="project" value="UniProtKB-SubCell"/>
</dbReference>
<dbReference type="SUPFAM" id="SSF49503">
    <property type="entry name" value="Cupredoxins"/>
    <property type="match status" value="1"/>
</dbReference>
<dbReference type="InterPro" id="IPR011759">
    <property type="entry name" value="Cyt_c_oxidase_su2_TM_dom"/>
</dbReference>
<accession>A0A7D4WXZ2</accession>
<evidence type="ECO:0000256" key="7">
    <source>
        <dbReference type="ARBA" id="ARBA00022723"/>
    </source>
</evidence>
<dbReference type="GO" id="GO:0042773">
    <property type="term" value="P:ATP synthesis coupled electron transport"/>
    <property type="evidence" value="ECO:0007669"/>
    <property type="project" value="TreeGrafter"/>
</dbReference>
<dbReference type="PANTHER" id="PTHR22888:SF9">
    <property type="entry name" value="CYTOCHROME C OXIDASE SUBUNIT 2"/>
    <property type="match status" value="1"/>
</dbReference>
<dbReference type="InterPro" id="IPR045187">
    <property type="entry name" value="CcO_II"/>
</dbReference>
<dbReference type="EMBL" id="MN970216">
    <property type="protein sequence ID" value="QKV49091.1"/>
    <property type="molecule type" value="Genomic_DNA"/>
</dbReference>
<dbReference type="InterPro" id="IPR036257">
    <property type="entry name" value="Cyt_c_oxidase_su2_TM_sf"/>
</dbReference>
<dbReference type="Pfam" id="PF00116">
    <property type="entry name" value="COX2"/>
    <property type="match status" value="1"/>
</dbReference>
<comment type="similarity">
    <text evidence="2 16">Belongs to the cytochrome c oxidase subunit 2 family.</text>
</comment>
<evidence type="ECO:0000259" key="19">
    <source>
        <dbReference type="PROSITE" id="PS50999"/>
    </source>
</evidence>
<dbReference type="PROSITE" id="PS50857">
    <property type="entry name" value="COX2_CUA"/>
    <property type="match status" value="1"/>
</dbReference>
<comment type="cofactor">
    <cofactor evidence="16">
        <name>Cu cation</name>
        <dbReference type="ChEBI" id="CHEBI:23378"/>
    </cofactor>
    <text evidence="16">Binds a copper A center.</text>
</comment>
<keyword evidence="13 16" id="KW-0186">Copper</keyword>
<dbReference type="InterPro" id="IPR002429">
    <property type="entry name" value="CcO_II-like_C"/>
</dbReference>
<evidence type="ECO:0000256" key="4">
    <source>
        <dbReference type="ARBA" id="ARBA00022448"/>
    </source>
</evidence>
<evidence type="ECO:0000256" key="3">
    <source>
        <dbReference type="ARBA" id="ARBA00015946"/>
    </source>
</evidence>
<dbReference type="InterPro" id="IPR001505">
    <property type="entry name" value="Copper_CuA"/>
</dbReference>
<evidence type="ECO:0000256" key="8">
    <source>
        <dbReference type="ARBA" id="ARBA00022792"/>
    </source>
</evidence>
<evidence type="ECO:0000256" key="16">
    <source>
        <dbReference type="RuleBase" id="RU000457"/>
    </source>
</evidence>
<dbReference type="AlphaFoldDB" id="A0A7D4WXZ2"/>
<evidence type="ECO:0000256" key="6">
    <source>
        <dbReference type="ARBA" id="ARBA00022692"/>
    </source>
</evidence>
<keyword evidence="6 16" id="KW-0812">Transmembrane</keyword>
<sequence>MPFWGQLNLQEGVSMIMELMNYFHDYMMMILFLILTFVTYLFVFIMMTPRLDSYTTDSHVLETIWTVIPMVILLFMAFPSLYLLYLMEDYSNPSLTVKVVGHQWYWEYQYTNSWFNYTFDSYMVYDKPNSSLFYSLDVDNRLVLPTLTNILFLITSADVLHSWTVPSLGIKADAVPGRLNYLSTVTPYSGVYYGQCSEICGSNHSFMPIVLEFVPMKNYLSYITPLMENV</sequence>
<dbReference type="GO" id="GO:0016491">
    <property type="term" value="F:oxidoreductase activity"/>
    <property type="evidence" value="ECO:0007669"/>
    <property type="project" value="InterPro"/>
</dbReference>
<evidence type="ECO:0000256" key="1">
    <source>
        <dbReference type="ARBA" id="ARBA00004448"/>
    </source>
</evidence>
<keyword evidence="9" id="KW-0460">Magnesium</keyword>
<dbReference type="FunFam" id="2.60.40.420:FF:000001">
    <property type="entry name" value="Cytochrome c oxidase subunit 2"/>
    <property type="match status" value="1"/>
</dbReference>
<comment type="function">
    <text evidence="16">Component of the cytochrome c oxidase, the last enzyme in the mitochondrial electron transport chain which drives oxidative phosphorylation. The respiratory chain contains 3 multisubunit complexes succinate dehydrogenase (complex II, CII), ubiquinol-cytochrome c oxidoreductase (cytochrome b-c1 complex, complex III, CIII) and cytochrome c oxidase (complex IV, CIV), that cooperate to transfer electrons derived from NADH and succinate to molecular oxygen, creating an electrochemical gradient over the inner membrane that drives transmembrane transport and the ATP synthase. Cytochrome c oxidase is the component of the respiratory chain that catalyzes the reduction of oxygen to water. Electrons originating from reduced cytochrome c in the intermembrane space (IMS) are transferred via the dinuclear copper A center (CU(A)) of subunit 2 and heme A of subunit 1 to the active site in subunit 1, a binuclear center (BNC) formed by heme A3 and copper B (CU(B)). The BNC reduces molecular oxygen to 2 water molecules using 4 electrons from cytochrome c in the IMS and 4 protons from the mitochondrial matrix.</text>
</comment>